<comment type="caution">
    <text evidence="6">The sequence shown here is derived from an EMBL/GenBank/DDBJ whole genome shotgun (WGS) entry which is preliminary data.</text>
</comment>
<evidence type="ECO:0000313" key="7">
    <source>
        <dbReference type="Proteomes" id="UP000622405"/>
    </source>
</evidence>
<feature type="transmembrane region" description="Helical" evidence="5">
    <location>
        <begin position="69"/>
        <end position="91"/>
    </location>
</feature>
<dbReference type="NCBIfam" id="TIGR01593">
    <property type="entry name" value="holin_tox_secr"/>
    <property type="match status" value="1"/>
</dbReference>
<keyword evidence="4 5" id="KW-0472">Membrane</keyword>
<feature type="transmembrane region" description="Helical" evidence="5">
    <location>
        <begin position="7"/>
        <end position="23"/>
    </location>
</feature>
<evidence type="ECO:0000256" key="3">
    <source>
        <dbReference type="ARBA" id="ARBA00022989"/>
    </source>
</evidence>
<reference evidence="6 7" key="1">
    <citation type="journal article" date="2020" name="mSystems">
        <title>Defining Genomic and Predicted Metabolic Features of the Acetobacterium Genus.</title>
        <authorList>
            <person name="Ross D.E."/>
            <person name="Marshall C.W."/>
            <person name="Gulliver D."/>
            <person name="May H.D."/>
            <person name="Norman R.S."/>
        </authorList>
    </citation>
    <scope>NUCLEOTIDE SEQUENCE [LARGE SCALE GENOMIC DNA]</scope>
    <source>
        <strain evidence="6 7">DSM 4132</strain>
    </source>
</reference>
<dbReference type="InterPro" id="IPR006480">
    <property type="entry name" value="Phage_holin_4_1"/>
</dbReference>
<keyword evidence="7" id="KW-1185">Reference proteome</keyword>
<accession>A0ABR6YUW4</accession>
<name>A0ABR6YUW4_9FIRM</name>
<sequence length="137" mass="14898">MRPKALSIWRYSWALVGGLVGQWLGGWDGFLLCLTAFVVIDYLTGFLAAAWQGRLSSAQGFRGILKKMLIFIVVGIGHLLDTTLLGGAGAPLRSAMIFFYLANEGLSILENLAVLGVPIPRRLEQVLTELGEEEPPP</sequence>
<keyword evidence="2 5" id="KW-0812">Transmembrane</keyword>
<evidence type="ECO:0000256" key="2">
    <source>
        <dbReference type="ARBA" id="ARBA00022692"/>
    </source>
</evidence>
<keyword evidence="3 5" id="KW-1133">Transmembrane helix</keyword>
<gene>
    <name evidence="6" type="ORF">GH811_04700</name>
</gene>
<dbReference type="Proteomes" id="UP000622405">
    <property type="component" value="Unassembled WGS sequence"/>
</dbReference>
<dbReference type="EMBL" id="WJBE01000003">
    <property type="protein sequence ID" value="MBC3898911.1"/>
    <property type="molecule type" value="Genomic_DNA"/>
</dbReference>
<feature type="transmembrane region" description="Helical" evidence="5">
    <location>
        <begin position="29"/>
        <end position="49"/>
    </location>
</feature>
<comment type="subcellular location">
    <subcellularLocation>
        <location evidence="1">Membrane</location>
        <topology evidence="1">Multi-pass membrane protein</topology>
    </subcellularLocation>
</comment>
<evidence type="ECO:0000256" key="4">
    <source>
        <dbReference type="ARBA" id="ARBA00023136"/>
    </source>
</evidence>
<evidence type="ECO:0000256" key="5">
    <source>
        <dbReference type="SAM" id="Phobius"/>
    </source>
</evidence>
<organism evidence="6 7">
    <name type="scientific">Acetobacterium malicum</name>
    <dbReference type="NCBI Taxonomy" id="52692"/>
    <lineage>
        <taxon>Bacteria</taxon>
        <taxon>Bacillati</taxon>
        <taxon>Bacillota</taxon>
        <taxon>Clostridia</taxon>
        <taxon>Eubacteriales</taxon>
        <taxon>Eubacteriaceae</taxon>
        <taxon>Acetobacterium</taxon>
    </lineage>
</organism>
<protein>
    <submittedName>
        <fullName evidence="6">Holin</fullName>
    </submittedName>
</protein>
<evidence type="ECO:0000313" key="6">
    <source>
        <dbReference type="EMBL" id="MBC3898911.1"/>
    </source>
</evidence>
<proteinExistence type="predicted"/>
<evidence type="ECO:0000256" key="1">
    <source>
        <dbReference type="ARBA" id="ARBA00004141"/>
    </source>
</evidence>
<dbReference type="Pfam" id="PF05105">
    <property type="entry name" value="Phage_holin_4_1"/>
    <property type="match status" value="1"/>
</dbReference>